<evidence type="ECO:0000313" key="2">
    <source>
        <dbReference type="EMBL" id="MBE3002299.1"/>
    </source>
</evidence>
<evidence type="ECO:0000313" key="3">
    <source>
        <dbReference type="Proteomes" id="UP000806528"/>
    </source>
</evidence>
<dbReference type="RefSeq" id="WP_193124884.1">
    <property type="nucleotide sequence ID" value="NZ_JADBGI010000040.1"/>
</dbReference>
<keyword evidence="3" id="KW-1185">Reference proteome</keyword>
<sequence length="91" mass="9662">MPPTKSKTLMQRLRLRELWLRAQIAAVPPRRRGDQGASIIEYAAVIILVAAVAAAIFALGIPDQVRSSVEGAVSDILSGGDSEGPEQPTDP</sequence>
<dbReference type="EMBL" id="JADBGI010000040">
    <property type="protein sequence ID" value="MBE3002299.1"/>
    <property type="molecule type" value="Genomic_DNA"/>
</dbReference>
<reference evidence="2 3" key="1">
    <citation type="submission" date="2020-09" db="EMBL/GenBank/DDBJ databases">
        <title>Diversity and distribution of actinomycetes associated with coral in the coast of Hainan.</title>
        <authorList>
            <person name="Li F."/>
        </authorList>
    </citation>
    <scope>NUCLEOTIDE SEQUENCE [LARGE SCALE GENOMIC DNA]</scope>
    <source>
        <strain evidence="2 3">HNM0947</strain>
    </source>
</reference>
<keyword evidence="1" id="KW-1133">Transmembrane helix</keyword>
<proteinExistence type="predicted"/>
<evidence type="ECO:0000256" key="1">
    <source>
        <dbReference type="SAM" id="Phobius"/>
    </source>
</evidence>
<evidence type="ECO:0008006" key="4">
    <source>
        <dbReference type="Google" id="ProtNLM"/>
    </source>
</evidence>
<name>A0ABR9PEQ5_9ACTN</name>
<accession>A0ABR9PEQ5</accession>
<keyword evidence="1" id="KW-0472">Membrane</keyword>
<keyword evidence="1" id="KW-0812">Transmembrane</keyword>
<comment type="caution">
    <text evidence="2">The sequence shown here is derived from an EMBL/GenBank/DDBJ whole genome shotgun (WGS) entry which is preliminary data.</text>
</comment>
<gene>
    <name evidence="2" type="ORF">IDM40_26890</name>
</gene>
<organism evidence="2 3">
    <name type="scientific">Nocardiopsis coralli</name>
    <dbReference type="NCBI Taxonomy" id="2772213"/>
    <lineage>
        <taxon>Bacteria</taxon>
        <taxon>Bacillati</taxon>
        <taxon>Actinomycetota</taxon>
        <taxon>Actinomycetes</taxon>
        <taxon>Streptosporangiales</taxon>
        <taxon>Nocardiopsidaceae</taxon>
        <taxon>Nocardiopsis</taxon>
    </lineage>
</organism>
<feature type="transmembrane region" description="Helical" evidence="1">
    <location>
        <begin position="39"/>
        <end position="61"/>
    </location>
</feature>
<protein>
    <recommendedName>
        <fullName evidence="4">Flp family type IVb pilin</fullName>
    </recommendedName>
</protein>
<dbReference type="Proteomes" id="UP000806528">
    <property type="component" value="Unassembled WGS sequence"/>
</dbReference>